<gene>
    <name evidence="2" type="ORF">NC661_07670</name>
</gene>
<dbReference type="RefSeq" id="WP_259868787.1">
    <property type="nucleotide sequence ID" value="NZ_JAMQJZ010000004.1"/>
</dbReference>
<sequence length="124" mass="13868">MSVKRSIIAVIAVVGVLFAFLPSVSAHEGDDCGCPTDVREVTGSEKNKLVSNLLKSAEFKVKKKELKSDGYHWNGVSEVEVEYSEQMDAYVIAIPILTQDHSEKHYLLYAYSFGQFQEPIVIKQ</sequence>
<accession>A0A9X4AJF0</accession>
<keyword evidence="1" id="KW-0732">Signal</keyword>
<name>A0A9X4AJF0_9BACI</name>
<protein>
    <submittedName>
        <fullName evidence="2">Uncharacterized protein</fullName>
    </submittedName>
</protein>
<keyword evidence="3" id="KW-1185">Reference proteome</keyword>
<evidence type="ECO:0000256" key="1">
    <source>
        <dbReference type="SAM" id="SignalP"/>
    </source>
</evidence>
<dbReference type="AlphaFoldDB" id="A0A9X4AJF0"/>
<organism evidence="2 3">
    <name type="scientific">Aquibacillus koreensis</name>
    <dbReference type="NCBI Taxonomy" id="279446"/>
    <lineage>
        <taxon>Bacteria</taxon>
        <taxon>Bacillati</taxon>
        <taxon>Bacillota</taxon>
        <taxon>Bacilli</taxon>
        <taxon>Bacillales</taxon>
        <taxon>Bacillaceae</taxon>
        <taxon>Aquibacillus</taxon>
    </lineage>
</organism>
<feature type="chain" id="PRO_5040880574" evidence="1">
    <location>
        <begin position="29"/>
        <end position="124"/>
    </location>
</feature>
<reference evidence="2" key="1">
    <citation type="submission" date="2022-06" db="EMBL/GenBank/DDBJ databases">
        <title>Aquibacillus sp. a new bacterium isolated from soil saline samples.</title>
        <authorList>
            <person name="Galisteo C."/>
            <person name="De La Haba R."/>
            <person name="Sanchez-Porro C."/>
            <person name="Ventosa A."/>
        </authorList>
    </citation>
    <scope>NUCLEOTIDE SEQUENCE</scope>
    <source>
        <strain evidence="2">JCM 12387</strain>
    </source>
</reference>
<comment type="caution">
    <text evidence="2">The sequence shown here is derived from an EMBL/GenBank/DDBJ whole genome shotgun (WGS) entry which is preliminary data.</text>
</comment>
<dbReference type="EMBL" id="JAMQJZ010000004">
    <property type="protein sequence ID" value="MDC3420248.1"/>
    <property type="molecule type" value="Genomic_DNA"/>
</dbReference>
<dbReference type="Proteomes" id="UP001145072">
    <property type="component" value="Unassembled WGS sequence"/>
</dbReference>
<feature type="signal peptide" evidence="1">
    <location>
        <begin position="1"/>
        <end position="28"/>
    </location>
</feature>
<proteinExistence type="predicted"/>
<evidence type="ECO:0000313" key="2">
    <source>
        <dbReference type="EMBL" id="MDC3420248.1"/>
    </source>
</evidence>
<evidence type="ECO:0000313" key="3">
    <source>
        <dbReference type="Proteomes" id="UP001145072"/>
    </source>
</evidence>